<dbReference type="Proteomes" id="UP000029538">
    <property type="component" value="Unassembled WGS sequence"/>
</dbReference>
<dbReference type="EMBL" id="JRNR01000004">
    <property type="protein sequence ID" value="KGF50410.1"/>
    <property type="molecule type" value="Genomic_DNA"/>
</dbReference>
<gene>
    <name evidence="1" type="ORF">HMPREF0654_01685</name>
</gene>
<proteinExistence type="predicted"/>
<sequence>MKYGKLLIILTMLMGITTTMSAKDGYKAMKVYMFGVSISFNDSIVNFTDIQAVDVYIANDKPHFLLNREDYSYQLRYYIERIQANNHPTCLVVYGKTEKEAMKKYLKMQARYTKKAKKTYVINAIPSTQFKFQTMLPDDLREEKIKNSNVKQEEKK</sequence>
<evidence type="ECO:0000313" key="2">
    <source>
        <dbReference type="Proteomes" id="UP000029538"/>
    </source>
</evidence>
<dbReference type="AlphaFoldDB" id="A0A096AUG8"/>
<name>A0A096AUG8_9BACT</name>
<organism evidence="1 2">
    <name type="scientific">Prevotella disiens DNF00882</name>
    <dbReference type="NCBI Taxonomy" id="1401075"/>
    <lineage>
        <taxon>Bacteria</taxon>
        <taxon>Pseudomonadati</taxon>
        <taxon>Bacteroidota</taxon>
        <taxon>Bacteroidia</taxon>
        <taxon>Bacteroidales</taxon>
        <taxon>Prevotellaceae</taxon>
        <taxon>Prevotella</taxon>
    </lineage>
</organism>
<protein>
    <submittedName>
        <fullName evidence="1">Uncharacterized protein</fullName>
    </submittedName>
</protein>
<accession>A0A096AUG8</accession>
<evidence type="ECO:0000313" key="1">
    <source>
        <dbReference type="EMBL" id="KGF50410.1"/>
    </source>
</evidence>
<dbReference type="RefSeq" id="WP_036882282.1">
    <property type="nucleotide sequence ID" value="NZ_JRNR01000004.1"/>
</dbReference>
<reference evidence="1 2" key="1">
    <citation type="submission" date="2014-07" db="EMBL/GenBank/DDBJ databases">
        <authorList>
            <person name="McCorrison J."/>
            <person name="Sanka R."/>
            <person name="Torralba M."/>
            <person name="Gillis M."/>
            <person name="Haft D.H."/>
            <person name="Methe B."/>
            <person name="Sutton G."/>
            <person name="Nelson K.E."/>
        </authorList>
    </citation>
    <scope>NUCLEOTIDE SEQUENCE [LARGE SCALE GENOMIC DNA]</scope>
    <source>
        <strain evidence="1 2">DNF00882</strain>
    </source>
</reference>
<comment type="caution">
    <text evidence="1">The sequence shown here is derived from an EMBL/GenBank/DDBJ whole genome shotgun (WGS) entry which is preliminary data.</text>
</comment>